<dbReference type="Proteomes" id="UP001140217">
    <property type="component" value="Unassembled WGS sequence"/>
</dbReference>
<gene>
    <name evidence="4" type="ORF">H4R18_005479</name>
</gene>
<feature type="region of interest" description="Disordered" evidence="2">
    <location>
        <begin position="170"/>
        <end position="189"/>
    </location>
</feature>
<evidence type="ECO:0000256" key="1">
    <source>
        <dbReference type="SAM" id="Coils"/>
    </source>
</evidence>
<reference evidence="4" key="1">
    <citation type="submission" date="2022-07" db="EMBL/GenBank/DDBJ databases">
        <title>Phylogenomic reconstructions and comparative analyses of Kickxellomycotina fungi.</title>
        <authorList>
            <person name="Reynolds N.K."/>
            <person name="Stajich J.E."/>
            <person name="Barry K."/>
            <person name="Grigoriev I.V."/>
            <person name="Crous P."/>
            <person name="Smith M.E."/>
        </authorList>
    </citation>
    <scope>NUCLEOTIDE SEQUENCE</scope>
    <source>
        <strain evidence="4">NBRC 105414</strain>
    </source>
</reference>
<evidence type="ECO:0000313" key="5">
    <source>
        <dbReference type="Proteomes" id="UP001140217"/>
    </source>
</evidence>
<feature type="transmembrane region" description="Helical" evidence="3">
    <location>
        <begin position="28"/>
        <end position="51"/>
    </location>
</feature>
<evidence type="ECO:0000313" key="4">
    <source>
        <dbReference type="EMBL" id="KAJ2776797.1"/>
    </source>
</evidence>
<protein>
    <submittedName>
        <fullName evidence="4">Uncharacterized protein</fullName>
    </submittedName>
</protein>
<feature type="coiled-coil region" evidence="1">
    <location>
        <begin position="78"/>
        <end position="133"/>
    </location>
</feature>
<sequence>MLAMALAQNDQPNIVARPTPKPVSLQQAAIIAASTAVGSVILNAIVLWIVWKGEDMETPHAEIEKRLKDKANGNKAKVAAKTNEIKALQAKNKALKEDPNNGEDGIELQIMQNEDKIRKLEKEKGKLEDLDKTLSGSNSNGWNSSNYWSSSNSWNSSNYWSRGNGWNSSNGWNRGNGWNNNNGWNNSNY</sequence>
<evidence type="ECO:0000256" key="2">
    <source>
        <dbReference type="SAM" id="MobiDB-lite"/>
    </source>
</evidence>
<accession>A0A9W8H315</accession>
<organism evidence="4 5">
    <name type="scientific">Coemansia javaensis</name>
    <dbReference type="NCBI Taxonomy" id="2761396"/>
    <lineage>
        <taxon>Eukaryota</taxon>
        <taxon>Fungi</taxon>
        <taxon>Fungi incertae sedis</taxon>
        <taxon>Zoopagomycota</taxon>
        <taxon>Kickxellomycotina</taxon>
        <taxon>Kickxellomycetes</taxon>
        <taxon>Kickxellales</taxon>
        <taxon>Kickxellaceae</taxon>
        <taxon>Coemansia</taxon>
    </lineage>
</organism>
<keyword evidence="3" id="KW-0472">Membrane</keyword>
<name>A0A9W8H315_9FUNG</name>
<proteinExistence type="predicted"/>
<evidence type="ECO:0000256" key="3">
    <source>
        <dbReference type="SAM" id="Phobius"/>
    </source>
</evidence>
<keyword evidence="5" id="KW-1185">Reference proteome</keyword>
<keyword evidence="3" id="KW-1133">Transmembrane helix</keyword>
<keyword evidence="1" id="KW-0175">Coiled coil</keyword>
<dbReference type="EMBL" id="JANBUL010000333">
    <property type="protein sequence ID" value="KAJ2776797.1"/>
    <property type="molecule type" value="Genomic_DNA"/>
</dbReference>
<keyword evidence="3" id="KW-0812">Transmembrane</keyword>
<comment type="caution">
    <text evidence="4">The sequence shown here is derived from an EMBL/GenBank/DDBJ whole genome shotgun (WGS) entry which is preliminary data.</text>
</comment>
<dbReference type="AlphaFoldDB" id="A0A9W8H315"/>